<dbReference type="InterPro" id="IPR001647">
    <property type="entry name" value="HTH_TetR"/>
</dbReference>
<dbReference type="Pfam" id="PF00440">
    <property type="entry name" value="TetR_N"/>
    <property type="match status" value="1"/>
</dbReference>
<gene>
    <name evidence="3" type="ORF">DQ384_24035</name>
</gene>
<dbReference type="Gene3D" id="1.10.357.10">
    <property type="entry name" value="Tetracycline Repressor, domain 2"/>
    <property type="match status" value="1"/>
</dbReference>
<dbReference type="EMBL" id="QOIL01000014">
    <property type="protein sequence ID" value="RCG28211.1"/>
    <property type="molecule type" value="Genomic_DNA"/>
</dbReference>
<dbReference type="AlphaFoldDB" id="A0A367FD57"/>
<dbReference type="GO" id="GO:0003677">
    <property type="term" value="F:DNA binding"/>
    <property type="evidence" value="ECO:0007669"/>
    <property type="project" value="UniProtKB-KW"/>
</dbReference>
<dbReference type="SUPFAM" id="SSF46689">
    <property type="entry name" value="Homeodomain-like"/>
    <property type="match status" value="1"/>
</dbReference>
<keyword evidence="1" id="KW-0238">DNA-binding</keyword>
<evidence type="ECO:0000313" key="3">
    <source>
        <dbReference type="EMBL" id="RCG28211.1"/>
    </source>
</evidence>
<comment type="caution">
    <text evidence="3">The sequence shown here is derived from an EMBL/GenBank/DDBJ whole genome shotgun (WGS) entry which is preliminary data.</text>
</comment>
<protein>
    <submittedName>
        <fullName evidence="3">TetR family transcriptional regulator</fullName>
    </submittedName>
</protein>
<sequence>MRSAGEIASRAGVGIGTLYRHFPWAACALRAEPPRGAGGRHT</sequence>
<evidence type="ECO:0000256" key="1">
    <source>
        <dbReference type="ARBA" id="ARBA00023125"/>
    </source>
</evidence>
<proteinExistence type="predicted"/>
<feature type="domain" description="HTH tetR-type" evidence="2">
    <location>
        <begin position="5"/>
        <end position="23"/>
    </location>
</feature>
<dbReference type="Proteomes" id="UP000253094">
    <property type="component" value="Unassembled WGS sequence"/>
</dbReference>
<organism evidence="3 4">
    <name type="scientific">Sphaerisporangium album</name>
    <dbReference type="NCBI Taxonomy" id="509200"/>
    <lineage>
        <taxon>Bacteria</taxon>
        <taxon>Bacillati</taxon>
        <taxon>Actinomycetota</taxon>
        <taxon>Actinomycetes</taxon>
        <taxon>Streptosporangiales</taxon>
        <taxon>Streptosporangiaceae</taxon>
        <taxon>Sphaerisporangium</taxon>
    </lineage>
</organism>
<accession>A0A367FD57</accession>
<evidence type="ECO:0000313" key="4">
    <source>
        <dbReference type="Proteomes" id="UP000253094"/>
    </source>
</evidence>
<dbReference type="OrthoDB" id="9795011at2"/>
<keyword evidence="4" id="KW-1185">Reference proteome</keyword>
<evidence type="ECO:0000259" key="2">
    <source>
        <dbReference type="Pfam" id="PF00440"/>
    </source>
</evidence>
<dbReference type="InterPro" id="IPR009057">
    <property type="entry name" value="Homeodomain-like_sf"/>
</dbReference>
<name>A0A367FD57_9ACTN</name>
<reference evidence="3 4" key="1">
    <citation type="submission" date="2018-06" db="EMBL/GenBank/DDBJ databases">
        <title>Sphaerisporangium craniellae sp. nov., isolated from a marine sponge in the South China Sea.</title>
        <authorList>
            <person name="Li L."/>
        </authorList>
    </citation>
    <scope>NUCLEOTIDE SEQUENCE [LARGE SCALE GENOMIC DNA]</scope>
    <source>
        <strain evidence="3 4">CCTCC AA 208026</strain>
    </source>
</reference>